<keyword evidence="5" id="KW-1185">Reference proteome</keyword>
<protein>
    <submittedName>
        <fullName evidence="4">Acetyltransferase (GNAT) family protein</fullName>
    </submittedName>
</protein>
<dbReference type="PANTHER" id="PTHR43800:SF1">
    <property type="entry name" value="PEPTIDYL-LYSINE N-ACETYLTRANSFERASE YJAB"/>
    <property type="match status" value="1"/>
</dbReference>
<dbReference type="Pfam" id="PF00583">
    <property type="entry name" value="Acetyltransf_1"/>
    <property type="match status" value="1"/>
</dbReference>
<dbReference type="Proteomes" id="UP000243542">
    <property type="component" value="Unassembled WGS sequence"/>
</dbReference>
<proteinExistence type="predicted"/>
<dbReference type="EMBL" id="PDJK01000002">
    <property type="protein sequence ID" value="PFG49598.1"/>
    <property type="molecule type" value="Genomic_DNA"/>
</dbReference>
<dbReference type="InterPro" id="IPR016181">
    <property type="entry name" value="Acyl_CoA_acyltransferase"/>
</dbReference>
<keyword evidence="1 4" id="KW-0808">Transferase</keyword>
<evidence type="ECO:0000313" key="4">
    <source>
        <dbReference type="EMBL" id="PFG49598.1"/>
    </source>
</evidence>
<organism evidence="4 5">
    <name type="scientific">Amycolatopsis sulphurea</name>
    <dbReference type="NCBI Taxonomy" id="76022"/>
    <lineage>
        <taxon>Bacteria</taxon>
        <taxon>Bacillati</taxon>
        <taxon>Actinomycetota</taxon>
        <taxon>Actinomycetes</taxon>
        <taxon>Pseudonocardiales</taxon>
        <taxon>Pseudonocardiaceae</taxon>
        <taxon>Amycolatopsis</taxon>
    </lineage>
</organism>
<dbReference type="CDD" id="cd04301">
    <property type="entry name" value="NAT_SF"/>
    <property type="match status" value="1"/>
</dbReference>
<gene>
    <name evidence="4" type="ORF">ATK36_4758</name>
</gene>
<dbReference type="SUPFAM" id="SSF55729">
    <property type="entry name" value="Acyl-CoA N-acyltransferases (Nat)"/>
    <property type="match status" value="1"/>
</dbReference>
<comment type="caution">
    <text evidence="4">The sequence shown here is derived from an EMBL/GenBank/DDBJ whole genome shotgun (WGS) entry which is preliminary data.</text>
</comment>
<evidence type="ECO:0000259" key="3">
    <source>
        <dbReference type="PROSITE" id="PS51186"/>
    </source>
</evidence>
<dbReference type="GO" id="GO:0016747">
    <property type="term" value="F:acyltransferase activity, transferring groups other than amino-acyl groups"/>
    <property type="evidence" value="ECO:0007669"/>
    <property type="project" value="InterPro"/>
</dbReference>
<accession>A0A2A9FEL0</accession>
<evidence type="ECO:0000256" key="2">
    <source>
        <dbReference type="ARBA" id="ARBA00023315"/>
    </source>
</evidence>
<reference evidence="4 5" key="1">
    <citation type="submission" date="2017-10" db="EMBL/GenBank/DDBJ databases">
        <title>Sequencing the genomes of 1000 actinobacteria strains.</title>
        <authorList>
            <person name="Klenk H.-P."/>
        </authorList>
    </citation>
    <scope>NUCLEOTIDE SEQUENCE [LARGE SCALE GENOMIC DNA]</scope>
    <source>
        <strain evidence="4 5">DSM 46092</strain>
    </source>
</reference>
<evidence type="ECO:0000313" key="5">
    <source>
        <dbReference type="Proteomes" id="UP000243542"/>
    </source>
</evidence>
<dbReference type="Gene3D" id="3.40.630.30">
    <property type="match status" value="1"/>
</dbReference>
<keyword evidence="2" id="KW-0012">Acyltransferase</keyword>
<sequence length="166" mass="18177">MIRLATLAELPLLTELERAAGAPFRAIGMTAIADDAPPSPAELGEYQSDGRCWVYEAHGCPVGYAVAAEVDGFGHLEQVSILPEHSRRGLGRRLIETVGTWAAARGLPGLTLTTFVDVPWNGPYYVRLGFRLLPPEEQGPQLRAIRQAEIDRGLDHWPRAAMVRIP</sequence>
<dbReference type="RefSeq" id="WP_098513466.1">
    <property type="nucleotide sequence ID" value="NZ_JBIAKZ010000004.1"/>
</dbReference>
<dbReference type="PROSITE" id="PS51186">
    <property type="entry name" value="GNAT"/>
    <property type="match status" value="1"/>
</dbReference>
<evidence type="ECO:0000256" key="1">
    <source>
        <dbReference type="ARBA" id="ARBA00022679"/>
    </source>
</evidence>
<feature type="domain" description="N-acetyltransferase" evidence="3">
    <location>
        <begin position="1"/>
        <end position="149"/>
    </location>
</feature>
<dbReference type="PANTHER" id="PTHR43800">
    <property type="entry name" value="PEPTIDYL-LYSINE N-ACETYLTRANSFERASE YJAB"/>
    <property type="match status" value="1"/>
</dbReference>
<dbReference type="InterPro" id="IPR000182">
    <property type="entry name" value="GNAT_dom"/>
</dbReference>
<name>A0A2A9FEL0_9PSEU</name>
<dbReference type="AlphaFoldDB" id="A0A2A9FEL0"/>